<dbReference type="AlphaFoldDB" id="A0A239N0L2"/>
<accession>A0A239N0L2</accession>
<evidence type="ECO:0008006" key="4">
    <source>
        <dbReference type="Google" id="ProtNLM"/>
    </source>
</evidence>
<dbReference type="SUPFAM" id="SSF46785">
    <property type="entry name" value="Winged helix' DNA-binding domain"/>
    <property type="match status" value="1"/>
</dbReference>
<keyword evidence="3" id="KW-1185">Reference proteome</keyword>
<proteinExistence type="predicted"/>
<evidence type="ECO:0000256" key="1">
    <source>
        <dbReference type="SAM" id="MobiDB-lite"/>
    </source>
</evidence>
<gene>
    <name evidence="2" type="ORF">SAMN05216252_12928</name>
</gene>
<organism evidence="2 3">
    <name type="scientific">Actinacidiphila glaucinigra</name>
    <dbReference type="NCBI Taxonomy" id="235986"/>
    <lineage>
        <taxon>Bacteria</taxon>
        <taxon>Bacillati</taxon>
        <taxon>Actinomycetota</taxon>
        <taxon>Actinomycetes</taxon>
        <taxon>Kitasatosporales</taxon>
        <taxon>Streptomycetaceae</taxon>
        <taxon>Actinacidiphila</taxon>
    </lineage>
</organism>
<evidence type="ECO:0000313" key="3">
    <source>
        <dbReference type="Proteomes" id="UP000198280"/>
    </source>
</evidence>
<feature type="compositionally biased region" description="Basic and acidic residues" evidence="1">
    <location>
        <begin position="33"/>
        <end position="42"/>
    </location>
</feature>
<dbReference type="Proteomes" id="UP000198280">
    <property type="component" value="Unassembled WGS sequence"/>
</dbReference>
<evidence type="ECO:0000313" key="2">
    <source>
        <dbReference type="EMBL" id="SNT47679.1"/>
    </source>
</evidence>
<feature type="region of interest" description="Disordered" evidence="1">
    <location>
        <begin position="12"/>
        <end position="42"/>
    </location>
</feature>
<dbReference type="InterPro" id="IPR036390">
    <property type="entry name" value="WH_DNA-bd_sf"/>
</dbReference>
<dbReference type="EMBL" id="FZOF01000029">
    <property type="protein sequence ID" value="SNT47679.1"/>
    <property type="molecule type" value="Genomic_DNA"/>
</dbReference>
<reference evidence="2 3" key="1">
    <citation type="submission" date="2017-06" db="EMBL/GenBank/DDBJ databases">
        <authorList>
            <person name="Kim H.J."/>
            <person name="Triplett B.A."/>
        </authorList>
    </citation>
    <scope>NUCLEOTIDE SEQUENCE [LARGE SCALE GENOMIC DNA]</scope>
    <source>
        <strain evidence="2 3">CGMCC 4.1858</strain>
    </source>
</reference>
<sequence>MPCPPVCRSFRVPRHSGPDRAGGAARKVTGGGHRSEADDGELRVTDLASATTLSLSRIPRVVNSLQARGWVGKRRHVHDTRGWVTSLTDEGLRRLESAYPALLLSARRRVVDHVDCGTAAMTAHQTRRNAFAPA</sequence>
<protein>
    <recommendedName>
        <fullName evidence="4">MarR family transcriptional regulator</fullName>
    </recommendedName>
</protein>
<dbReference type="Gene3D" id="1.10.10.10">
    <property type="entry name" value="Winged helix-like DNA-binding domain superfamily/Winged helix DNA-binding domain"/>
    <property type="match status" value="1"/>
</dbReference>
<dbReference type="InterPro" id="IPR036388">
    <property type="entry name" value="WH-like_DNA-bd_sf"/>
</dbReference>
<name>A0A239N0L2_9ACTN</name>